<name>A0A9W8QEV2_AKAMU</name>
<gene>
    <name evidence="1" type="ORF">LMH87_010388</name>
</gene>
<dbReference type="Proteomes" id="UP001144673">
    <property type="component" value="Chromosome 5"/>
</dbReference>
<dbReference type="AlphaFoldDB" id="A0A9W8QEV2"/>
<keyword evidence="2" id="KW-1185">Reference proteome</keyword>
<protein>
    <submittedName>
        <fullName evidence="1">Uncharacterized protein</fullName>
    </submittedName>
</protein>
<proteinExistence type="predicted"/>
<evidence type="ECO:0000313" key="2">
    <source>
        <dbReference type="Proteomes" id="UP001144673"/>
    </source>
</evidence>
<sequence length="123" mass="13974">MCRDWSDYSESLQDCAAPMMHASANSMRLGQSQCPGTTARACWSTGFAHLGEKYYEAPMRVPTHRNRTTAQRTLGTSKKDWALKWLSRHARIPRWTTPLVEALDHSHEFSDVEGHGSRIVIRS</sequence>
<dbReference type="RefSeq" id="XP_056054580.1">
    <property type="nucleotide sequence ID" value="XM_056197542.1"/>
</dbReference>
<accession>A0A9W8QEV2</accession>
<reference evidence="1" key="1">
    <citation type="journal article" date="2023" name="Access Microbiol">
        <title>De-novo genome assembly for Akanthomyces muscarius, a biocontrol agent of insect agricultural pests.</title>
        <authorList>
            <person name="Erdos Z."/>
            <person name="Studholme D.J."/>
            <person name="Raymond B."/>
            <person name="Sharma M."/>
        </authorList>
    </citation>
    <scope>NUCLEOTIDE SEQUENCE</scope>
    <source>
        <strain evidence="1">Ve6</strain>
    </source>
</reference>
<dbReference type="GeneID" id="80897547"/>
<evidence type="ECO:0000313" key="1">
    <source>
        <dbReference type="EMBL" id="KAJ4153922.1"/>
    </source>
</evidence>
<dbReference type="EMBL" id="JAJHUN010000008">
    <property type="protein sequence ID" value="KAJ4153922.1"/>
    <property type="molecule type" value="Genomic_DNA"/>
</dbReference>
<dbReference type="KEGG" id="amus:LMH87_010388"/>
<organism evidence="1 2">
    <name type="scientific">Akanthomyces muscarius</name>
    <name type="common">Entomopathogenic fungus</name>
    <name type="synonym">Lecanicillium muscarium</name>
    <dbReference type="NCBI Taxonomy" id="2231603"/>
    <lineage>
        <taxon>Eukaryota</taxon>
        <taxon>Fungi</taxon>
        <taxon>Dikarya</taxon>
        <taxon>Ascomycota</taxon>
        <taxon>Pezizomycotina</taxon>
        <taxon>Sordariomycetes</taxon>
        <taxon>Hypocreomycetidae</taxon>
        <taxon>Hypocreales</taxon>
        <taxon>Cordycipitaceae</taxon>
        <taxon>Akanthomyces</taxon>
    </lineage>
</organism>
<comment type="caution">
    <text evidence="1">The sequence shown here is derived from an EMBL/GenBank/DDBJ whole genome shotgun (WGS) entry which is preliminary data.</text>
</comment>